<comment type="caution">
    <text evidence="2">The sequence shown here is derived from an EMBL/GenBank/DDBJ whole genome shotgun (WGS) entry which is preliminary data.</text>
</comment>
<evidence type="ECO:0000313" key="2">
    <source>
        <dbReference type="EMBL" id="MFJ2819658.1"/>
    </source>
</evidence>
<feature type="region of interest" description="Disordered" evidence="1">
    <location>
        <begin position="26"/>
        <end position="55"/>
    </location>
</feature>
<sequence>MFEYEMAALRRADLIREADDYRRAREAEAARRASSRRREPESGVRGQRGRFARAA</sequence>
<keyword evidence="3" id="KW-1185">Reference proteome</keyword>
<organism evidence="2 3">
    <name type="scientific">Streptomyces toxytricini</name>
    <name type="common">Actinomyces toxytricini</name>
    <dbReference type="NCBI Taxonomy" id="67369"/>
    <lineage>
        <taxon>Bacteria</taxon>
        <taxon>Bacillati</taxon>
        <taxon>Actinomycetota</taxon>
        <taxon>Actinomycetes</taxon>
        <taxon>Kitasatosporales</taxon>
        <taxon>Streptomycetaceae</taxon>
        <taxon>Streptomyces</taxon>
    </lineage>
</organism>
<dbReference type="Proteomes" id="UP001617351">
    <property type="component" value="Unassembled WGS sequence"/>
</dbReference>
<name>A0ABW8EAH9_STRT5</name>
<reference evidence="2 3" key="1">
    <citation type="submission" date="2024-10" db="EMBL/GenBank/DDBJ databases">
        <title>The Natural Products Discovery Center: Release of the First 8490 Sequenced Strains for Exploring Actinobacteria Biosynthetic Diversity.</title>
        <authorList>
            <person name="Kalkreuter E."/>
            <person name="Kautsar S.A."/>
            <person name="Yang D."/>
            <person name="Bader C.D."/>
            <person name="Teijaro C.N."/>
            <person name="Fluegel L."/>
            <person name="Davis C.M."/>
            <person name="Simpson J.R."/>
            <person name="Lauterbach L."/>
            <person name="Steele A.D."/>
            <person name="Gui C."/>
            <person name="Meng S."/>
            <person name="Li G."/>
            <person name="Viehrig K."/>
            <person name="Ye F."/>
            <person name="Su P."/>
            <person name="Kiefer A.F."/>
            <person name="Nichols A."/>
            <person name="Cepeda A.J."/>
            <person name="Yan W."/>
            <person name="Fan B."/>
            <person name="Jiang Y."/>
            <person name="Adhikari A."/>
            <person name="Zheng C.-J."/>
            <person name="Schuster L."/>
            <person name="Cowan T.M."/>
            <person name="Smanski M.J."/>
            <person name="Chevrette M.G."/>
            <person name="De Carvalho L.P.S."/>
            <person name="Shen B."/>
        </authorList>
    </citation>
    <scope>NUCLEOTIDE SEQUENCE [LARGE SCALE GENOMIC DNA]</scope>
    <source>
        <strain evidence="2 3">NPDC087220</strain>
    </source>
</reference>
<gene>
    <name evidence="2" type="ORF">ACIO7M_00900</name>
</gene>
<evidence type="ECO:0000313" key="3">
    <source>
        <dbReference type="Proteomes" id="UP001617351"/>
    </source>
</evidence>
<dbReference type="RefSeq" id="WP_189809063.1">
    <property type="nucleotide sequence ID" value="NZ_BMTY01000007.1"/>
</dbReference>
<proteinExistence type="predicted"/>
<dbReference type="EMBL" id="JBIUYY010000001">
    <property type="protein sequence ID" value="MFJ2819658.1"/>
    <property type="molecule type" value="Genomic_DNA"/>
</dbReference>
<protein>
    <submittedName>
        <fullName evidence="2">Uncharacterized protein</fullName>
    </submittedName>
</protein>
<accession>A0ABW8EAH9</accession>
<evidence type="ECO:0000256" key="1">
    <source>
        <dbReference type="SAM" id="MobiDB-lite"/>
    </source>
</evidence>
<feature type="compositionally biased region" description="Basic and acidic residues" evidence="1">
    <location>
        <begin position="26"/>
        <end position="42"/>
    </location>
</feature>